<evidence type="ECO:0000256" key="9">
    <source>
        <dbReference type="HAMAP-Rule" id="MF_00024"/>
    </source>
</evidence>
<evidence type="ECO:0000256" key="7">
    <source>
        <dbReference type="ARBA" id="ARBA00022989"/>
    </source>
</evidence>
<dbReference type="PATRIC" id="fig|926550.5.peg.2613"/>
<comment type="caution">
    <text evidence="9">Lacks conserved residue(s) required for the propagation of feature annotation.</text>
</comment>
<dbReference type="RefSeq" id="WP_014433656.1">
    <property type="nucleotide sequence ID" value="NC_017079.1"/>
</dbReference>
<dbReference type="HAMAP" id="MF_00024">
    <property type="entry name" value="CobD_CbiB"/>
    <property type="match status" value="1"/>
</dbReference>
<organism evidence="10 11">
    <name type="scientific">Caldilinea aerophila (strain DSM 14535 / JCM 11387 / NBRC 104270 / STL-6-O1)</name>
    <dbReference type="NCBI Taxonomy" id="926550"/>
    <lineage>
        <taxon>Bacteria</taxon>
        <taxon>Bacillati</taxon>
        <taxon>Chloroflexota</taxon>
        <taxon>Caldilineae</taxon>
        <taxon>Caldilineales</taxon>
        <taxon>Caldilineaceae</taxon>
        <taxon>Caldilinea</taxon>
    </lineage>
</organism>
<comment type="pathway">
    <text evidence="2 9">Cofactor biosynthesis; adenosylcobalamin biosynthesis.</text>
</comment>
<keyword evidence="7 9" id="KW-1133">Transmembrane helix</keyword>
<evidence type="ECO:0000313" key="10">
    <source>
        <dbReference type="EMBL" id="BAM00424.1"/>
    </source>
</evidence>
<dbReference type="NCBIfam" id="TIGR00380">
    <property type="entry name" value="cobal_cbiB"/>
    <property type="match status" value="1"/>
</dbReference>
<evidence type="ECO:0000256" key="4">
    <source>
        <dbReference type="ARBA" id="ARBA00022475"/>
    </source>
</evidence>
<dbReference type="EMBL" id="AP012337">
    <property type="protein sequence ID" value="BAM00424.1"/>
    <property type="molecule type" value="Genomic_DNA"/>
</dbReference>
<evidence type="ECO:0000256" key="8">
    <source>
        <dbReference type="ARBA" id="ARBA00023136"/>
    </source>
</evidence>
<dbReference type="HOGENOM" id="CLU_054212_0_2_0"/>
<dbReference type="GO" id="GO:0005886">
    <property type="term" value="C:plasma membrane"/>
    <property type="evidence" value="ECO:0007669"/>
    <property type="project" value="UniProtKB-SubCell"/>
</dbReference>
<dbReference type="InterPro" id="IPR004485">
    <property type="entry name" value="Cobalamin_biosynth_CobD/CbiB"/>
</dbReference>
<feature type="transmembrane region" description="Helical" evidence="9">
    <location>
        <begin position="59"/>
        <end position="79"/>
    </location>
</feature>
<sequence>MADTTQGRRGADRRWLVLLLAIGIDWLWGDPGNRWHPVAWMGTAIAGLRRCAPQRGRGAALFYGLCLAGGGAAASAWMVRLLSDALSRMPMPVAVLLEAVLLKMTFSLRGLLTAGGSVKAALEQGELDAARRLLAWHLVSRDVSQLDASQVAAATIESLAENLSDGVLAPLLYYALMPRAEWGLPAAYAYRFLNTADAMLGYRDAEREWLGKASARLDDLANLIPARVTALLIIACARAADGSSRHAWRIWRQDARQTASPNAGHPMAAMAGALGVALEKVDHYVLGAGSPNPDSGDIGRALRLVGVVAGVGIGLLTLLRRIRR</sequence>
<dbReference type="PANTHER" id="PTHR34308">
    <property type="entry name" value="COBALAMIN BIOSYNTHESIS PROTEIN CBIB"/>
    <property type="match status" value="1"/>
</dbReference>
<keyword evidence="5 9" id="KW-0169">Cobalamin biosynthesis</keyword>
<protein>
    <recommendedName>
        <fullName evidence="9">Cobalamin biosynthesis protein CobD</fullName>
    </recommendedName>
</protein>
<dbReference type="GO" id="GO:0009236">
    <property type="term" value="P:cobalamin biosynthetic process"/>
    <property type="evidence" value="ECO:0007669"/>
    <property type="project" value="UniProtKB-UniRule"/>
</dbReference>
<dbReference type="UniPathway" id="UPA00148"/>
<evidence type="ECO:0000256" key="5">
    <source>
        <dbReference type="ARBA" id="ARBA00022573"/>
    </source>
</evidence>
<keyword evidence="6 9" id="KW-0812">Transmembrane</keyword>
<comment type="subcellular location">
    <subcellularLocation>
        <location evidence="1 9">Cell membrane</location>
        <topology evidence="1 9">Multi-pass membrane protein</topology>
    </subcellularLocation>
</comment>
<dbReference type="GO" id="GO:0048472">
    <property type="term" value="F:threonine-phosphate decarboxylase activity"/>
    <property type="evidence" value="ECO:0007669"/>
    <property type="project" value="InterPro"/>
</dbReference>
<proteinExistence type="inferred from homology"/>
<dbReference type="STRING" id="926550.CLDAP_23840"/>
<name>I0I586_CALAS</name>
<dbReference type="KEGG" id="cap:CLDAP_23840"/>
<feature type="transmembrane region" description="Helical" evidence="9">
    <location>
        <begin position="301"/>
        <end position="319"/>
    </location>
</feature>
<dbReference type="PANTHER" id="PTHR34308:SF1">
    <property type="entry name" value="COBALAMIN BIOSYNTHESIS PROTEIN CBIB"/>
    <property type="match status" value="1"/>
</dbReference>
<dbReference type="Pfam" id="PF03186">
    <property type="entry name" value="CobD_Cbib"/>
    <property type="match status" value="1"/>
</dbReference>
<comment type="function">
    <text evidence="9">Converts cobyric acid to cobinamide by the addition of aminopropanol on the F carboxylic group.</text>
</comment>
<keyword evidence="8 9" id="KW-0472">Membrane</keyword>
<evidence type="ECO:0000313" key="11">
    <source>
        <dbReference type="Proteomes" id="UP000007880"/>
    </source>
</evidence>
<keyword evidence="4 9" id="KW-1003">Cell membrane</keyword>
<gene>
    <name evidence="10" type="primary">cbiB</name>
    <name evidence="9" type="synonym">cobD</name>
    <name evidence="10" type="ordered locus">CLDAP_23840</name>
</gene>
<evidence type="ECO:0000256" key="3">
    <source>
        <dbReference type="ARBA" id="ARBA00006263"/>
    </source>
</evidence>
<dbReference type="Proteomes" id="UP000007880">
    <property type="component" value="Chromosome"/>
</dbReference>
<dbReference type="AlphaFoldDB" id="I0I586"/>
<keyword evidence="11" id="KW-1185">Reference proteome</keyword>
<reference evidence="10 11" key="1">
    <citation type="submission" date="2012-02" db="EMBL/GenBank/DDBJ databases">
        <title>Complete genome sequence of Caldilinea aerophila DSM 14535 (= NBRC 102666).</title>
        <authorList>
            <person name="Oguchi A."/>
            <person name="Hosoyama A."/>
            <person name="Sekine M."/>
            <person name="Fukai R."/>
            <person name="Kato Y."/>
            <person name="Nakamura S."/>
            <person name="Hanada S."/>
            <person name="Yamazaki S."/>
            <person name="Fujita N."/>
        </authorList>
    </citation>
    <scope>NUCLEOTIDE SEQUENCE [LARGE SCALE GENOMIC DNA]</scope>
    <source>
        <strain evidence="11">DSM 14535 / JCM 11387 / NBRC 104270 / STL-6-O1</strain>
    </source>
</reference>
<dbReference type="GO" id="GO:0015420">
    <property type="term" value="F:ABC-type vitamin B12 transporter activity"/>
    <property type="evidence" value="ECO:0007669"/>
    <property type="project" value="UniProtKB-UniRule"/>
</dbReference>
<evidence type="ECO:0000256" key="1">
    <source>
        <dbReference type="ARBA" id="ARBA00004651"/>
    </source>
</evidence>
<dbReference type="OrthoDB" id="9811967at2"/>
<evidence type="ECO:0000256" key="2">
    <source>
        <dbReference type="ARBA" id="ARBA00004953"/>
    </source>
</evidence>
<comment type="similarity">
    <text evidence="3 9">Belongs to the CobD/CbiB family.</text>
</comment>
<dbReference type="eggNOG" id="COG1270">
    <property type="taxonomic scope" value="Bacteria"/>
</dbReference>
<accession>I0I586</accession>
<evidence type="ECO:0000256" key="6">
    <source>
        <dbReference type="ARBA" id="ARBA00022692"/>
    </source>
</evidence>